<organism evidence="2 3">
    <name type="scientific">Rhipicephalus microplus</name>
    <name type="common">Cattle tick</name>
    <name type="synonym">Boophilus microplus</name>
    <dbReference type="NCBI Taxonomy" id="6941"/>
    <lineage>
        <taxon>Eukaryota</taxon>
        <taxon>Metazoa</taxon>
        <taxon>Ecdysozoa</taxon>
        <taxon>Arthropoda</taxon>
        <taxon>Chelicerata</taxon>
        <taxon>Arachnida</taxon>
        <taxon>Acari</taxon>
        <taxon>Parasitiformes</taxon>
        <taxon>Ixodida</taxon>
        <taxon>Ixodoidea</taxon>
        <taxon>Ixodidae</taxon>
        <taxon>Rhipicephalinae</taxon>
        <taxon>Rhipicephalus</taxon>
        <taxon>Boophilus</taxon>
    </lineage>
</organism>
<feature type="region of interest" description="Disordered" evidence="1">
    <location>
        <begin position="281"/>
        <end position="326"/>
    </location>
</feature>
<dbReference type="AlphaFoldDB" id="A0A9J6D7A5"/>
<feature type="compositionally biased region" description="Polar residues" evidence="1">
    <location>
        <begin position="286"/>
        <end position="308"/>
    </location>
</feature>
<comment type="caution">
    <text evidence="2">The sequence shown here is derived from an EMBL/GenBank/DDBJ whole genome shotgun (WGS) entry which is preliminary data.</text>
</comment>
<reference evidence="2" key="1">
    <citation type="journal article" date="2020" name="Cell">
        <title>Large-Scale Comparative Analyses of Tick Genomes Elucidate Their Genetic Diversity and Vector Capacities.</title>
        <authorList>
            <consortium name="Tick Genome and Microbiome Consortium (TIGMIC)"/>
            <person name="Jia N."/>
            <person name="Wang J."/>
            <person name="Shi W."/>
            <person name="Du L."/>
            <person name="Sun Y."/>
            <person name="Zhan W."/>
            <person name="Jiang J.F."/>
            <person name="Wang Q."/>
            <person name="Zhang B."/>
            <person name="Ji P."/>
            <person name="Bell-Sakyi L."/>
            <person name="Cui X.M."/>
            <person name="Yuan T.T."/>
            <person name="Jiang B.G."/>
            <person name="Yang W.F."/>
            <person name="Lam T.T."/>
            <person name="Chang Q.C."/>
            <person name="Ding S.J."/>
            <person name="Wang X.J."/>
            <person name="Zhu J.G."/>
            <person name="Ruan X.D."/>
            <person name="Zhao L."/>
            <person name="Wei J.T."/>
            <person name="Ye R.Z."/>
            <person name="Que T.C."/>
            <person name="Du C.H."/>
            <person name="Zhou Y.H."/>
            <person name="Cheng J.X."/>
            <person name="Dai P.F."/>
            <person name="Guo W.B."/>
            <person name="Han X.H."/>
            <person name="Huang E.J."/>
            <person name="Li L.F."/>
            <person name="Wei W."/>
            <person name="Gao Y.C."/>
            <person name="Liu J.Z."/>
            <person name="Shao H.Z."/>
            <person name="Wang X."/>
            <person name="Wang C.C."/>
            <person name="Yang T.C."/>
            <person name="Huo Q.B."/>
            <person name="Li W."/>
            <person name="Chen H.Y."/>
            <person name="Chen S.E."/>
            <person name="Zhou L.G."/>
            <person name="Ni X.B."/>
            <person name="Tian J.H."/>
            <person name="Sheng Y."/>
            <person name="Liu T."/>
            <person name="Pan Y.S."/>
            <person name="Xia L.Y."/>
            <person name="Li J."/>
            <person name="Zhao F."/>
            <person name="Cao W.C."/>
        </authorList>
    </citation>
    <scope>NUCLEOTIDE SEQUENCE</scope>
    <source>
        <strain evidence="2">Rmic-2018</strain>
    </source>
</reference>
<gene>
    <name evidence="2" type="ORF">HPB51_022673</name>
</gene>
<feature type="compositionally biased region" description="Basic and acidic residues" evidence="1">
    <location>
        <begin position="311"/>
        <end position="326"/>
    </location>
</feature>
<name>A0A9J6D7A5_RHIMP</name>
<evidence type="ECO:0000313" key="2">
    <source>
        <dbReference type="EMBL" id="KAH8009930.1"/>
    </source>
</evidence>
<evidence type="ECO:0000313" key="3">
    <source>
        <dbReference type="Proteomes" id="UP000821866"/>
    </source>
</evidence>
<keyword evidence="3" id="KW-1185">Reference proteome</keyword>
<protein>
    <submittedName>
        <fullName evidence="2">Uncharacterized protein</fullName>
    </submittedName>
</protein>
<reference evidence="2" key="2">
    <citation type="submission" date="2021-09" db="EMBL/GenBank/DDBJ databases">
        <authorList>
            <person name="Jia N."/>
            <person name="Wang J."/>
            <person name="Shi W."/>
            <person name="Du L."/>
            <person name="Sun Y."/>
            <person name="Zhan W."/>
            <person name="Jiang J."/>
            <person name="Wang Q."/>
            <person name="Zhang B."/>
            <person name="Ji P."/>
            <person name="Sakyi L.B."/>
            <person name="Cui X."/>
            <person name="Yuan T."/>
            <person name="Jiang B."/>
            <person name="Yang W."/>
            <person name="Lam T.T.-Y."/>
            <person name="Chang Q."/>
            <person name="Ding S."/>
            <person name="Wang X."/>
            <person name="Zhu J."/>
            <person name="Ruan X."/>
            <person name="Zhao L."/>
            <person name="Wei J."/>
            <person name="Que T."/>
            <person name="Du C."/>
            <person name="Cheng J."/>
            <person name="Dai P."/>
            <person name="Han X."/>
            <person name="Huang E."/>
            <person name="Gao Y."/>
            <person name="Liu J."/>
            <person name="Shao H."/>
            <person name="Ye R."/>
            <person name="Li L."/>
            <person name="Wei W."/>
            <person name="Wang X."/>
            <person name="Wang C."/>
            <person name="Huo Q."/>
            <person name="Li W."/>
            <person name="Guo W."/>
            <person name="Chen H."/>
            <person name="Chen S."/>
            <person name="Zhou L."/>
            <person name="Zhou L."/>
            <person name="Ni X."/>
            <person name="Tian J."/>
            <person name="Zhou Y."/>
            <person name="Sheng Y."/>
            <person name="Liu T."/>
            <person name="Pan Y."/>
            <person name="Xia L."/>
            <person name="Li J."/>
            <person name="Zhao F."/>
            <person name="Cao W."/>
        </authorList>
    </citation>
    <scope>NUCLEOTIDE SEQUENCE</scope>
    <source>
        <strain evidence="2">Rmic-2018</strain>
        <tissue evidence="2">Larvae</tissue>
    </source>
</reference>
<sequence>MVVSTSRRIFSHQILTSSGLPWRQSAELGILGRVSADLVPYMMPDFLVVYSRPTGAPMILTSVEVRAKRMRDSLYDEVLGKILGAVALDTSTRTQNAVSRVVEEDDVKQPDAPHHPIDATEQEVFCSSDDVKKGDDVRKGGVKTNLHNNNDSWYGSVATKDNLISATGARKTKVRVWWVAVPLERGRVKGILQNVEEDGRTEAVRQQWQNEGCGGYRPVTARNLSRLDYRRPRVTSYARRRWCSWSRSRPVGEMASTWIAESGNLRRAGPIYRVFSGVAEHGSAQPPHSEQLSQRRPWCDSNSGTFPNSRRRGDTSDHLDDSGVSG</sequence>
<dbReference type="Proteomes" id="UP000821866">
    <property type="component" value="Chromosome 9"/>
</dbReference>
<evidence type="ECO:0000256" key="1">
    <source>
        <dbReference type="SAM" id="MobiDB-lite"/>
    </source>
</evidence>
<accession>A0A9J6D7A5</accession>
<proteinExistence type="predicted"/>
<dbReference type="EMBL" id="JABSTU010000011">
    <property type="protein sequence ID" value="KAH8009930.1"/>
    <property type="molecule type" value="Genomic_DNA"/>
</dbReference>